<keyword evidence="3" id="KW-1185">Reference proteome</keyword>
<name>A0A395IDI8_ASPHC</name>
<dbReference type="Proteomes" id="UP000248961">
    <property type="component" value="Unassembled WGS sequence"/>
</dbReference>
<evidence type="ECO:0000313" key="3">
    <source>
        <dbReference type="Proteomes" id="UP000248961"/>
    </source>
</evidence>
<accession>A0A395IDI8</accession>
<dbReference type="AlphaFoldDB" id="A0A395IDI8"/>
<dbReference type="GeneID" id="37194839"/>
<evidence type="ECO:0000256" key="1">
    <source>
        <dbReference type="SAM" id="MobiDB-lite"/>
    </source>
</evidence>
<evidence type="ECO:0000313" key="2">
    <source>
        <dbReference type="EMBL" id="RAL17208.1"/>
    </source>
</evidence>
<reference evidence="2 3" key="1">
    <citation type="submission" date="2018-02" db="EMBL/GenBank/DDBJ databases">
        <title>The genomes of Aspergillus section Nigri reveals drivers in fungal speciation.</title>
        <authorList>
            <consortium name="DOE Joint Genome Institute"/>
            <person name="Vesth T.C."/>
            <person name="Nybo J."/>
            <person name="Theobald S."/>
            <person name="Brandl J."/>
            <person name="Frisvad J.C."/>
            <person name="Nielsen K.F."/>
            <person name="Lyhne E.K."/>
            <person name="Kogle M.E."/>
            <person name="Kuo A."/>
            <person name="Riley R."/>
            <person name="Clum A."/>
            <person name="Nolan M."/>
            <person name="Lipzen A."/>
            <person name="Salamov A."/>
            <person name="Henrissat B."/>
            <person name="Wiebenga A."/>
            <person name="De vries R.P."/>
            <person name="Grigoriev I.V."/>
            <person name="Mortensen U.H."/>
            <person name="Andersen M.R."/>
            <person name="Baker S.E."/>
        </authorList>
    </citation>
    <scope>NUCLEOTIDE SEQUENCE [LARGE SCALE GENOMIC DNA]</scope>
    <source>
        <strain evidence="2 3">CBS 101889</strain>
    </source>
</reference>
<proteinExistence type="predicted"/>
<dbReference type="EMBL" id="KZ824267">
    <property type="protein sequence ID" value="RAL17208.1"/>
    <property type="molecule type" value="Genomic_DNA"/>
</dbReference>
<protein>
    <submittedName>
        <fullName evidence="2">Uncharacterized protein</fullName>
    </submittedName>
</protein>
<gene>
    <name evidence="2" type="ORF">BO97DRAFT_2056</name>
</gene>
<feature type="compositionally biased region" description="Polar residues" evidence="1">
    <location>
        <begin position="85"/>
        <end position="96"/>
    </location>
</feature>
<dbReference type="VEuPathDB" id="FungiDB:BO97DRAFT_2056"/>
<feature type="region of interest" description="Disordered" evidence="1">
    <location>
        <begin position="61"/>
        <end position="96"/>
    </location>
</feature>
<dbReference type="RefSeq" id="XP_025556362.1">
    <property type="nucleotide sequence ID" value="XM_025690550.1"/>
</dbReference>
<feature type="compositionally biased region" description="Basic residues" evidence="1">
    <location>
        <begin position="63"/>
        <end position="73"/>
    </location>
</feature>
<sequence>MMNVIVSGEAVGWFPRSLILSSPTHLPTYYATIYLLQYHNPVIPPPPPHTSHRITLHSLTHAHTPRRNARAIKQRQERRGGRRVGTNQKQNSKPSYCSSLLQQRPAPTIPNNDLSNRTIVYAPQNCGSSDNNNHRKLLGCLVTR</sequence>
<organism evidence="2 3">
    <name type="scientific">Aspergillus homomorphus (strain CBS 101889)</name>
    <dbReference type="NCBI Taxonomy" id="1450537"/>
    <lineage>
        <taxon>Eukaryota</taxon>
        <taxon>Fungi</taxon>
        <taxon>Dikarya</taxon>
        <taxon>Ascomycota</taxon>
        <taxon>Pezizomycotina</taxon>
        <taxon>Eurotiomycetes</taxon>
        <taxon>Eurotiomycetidae</taxon>
        <taxon>Eurotiales</taxon>
        <taxon>Aspergillaceae</taxon>
        <taxon>Aspergillus</taxon>
        <taxon>Aspergillus subgen. Circumdati</taxon>
    </lineage>
</organism>